<protein>
    <submittedName>
        <fullName evidence="1">Uncharacterized protein</fullName>
    </submittedName>
</protein>
<evidence type="ECO:0000313" key="1">
    <source>
        <dbReference type="EMBL" id="OBA25076.1"/>
    </source>
</evidence>
<gene>
    <name evidence="1" type="ORF">HANVADRAFT_8266</name>
</gene>
<name>A0A1B7T8K8_9ASCO</name>
<dbReference type="AlphaFoldDB" id="A0A1B7T8K8"/>
<dbReference type="EMBL" id="LXPE01000254">
    <property type="protein sequence ID" value="OBA25076.1"/>
    <property type="molecule type" value="Genomic_DNA"/>
</dbReference>
<reference evidence="2" key="1">
    <citation type="journal article" date="2016" name="Proc. Natl. Acad. Sci. U.S.A.">
        <title>Comparative genomics of biotechnologically important yeasts.</title>
        <authorList>
            <person name="Riley R."/>
            <person name="Haridas S."/>
            <person name="Wolfe K.H."/>
            <person name="Lopes M.R."/>
            <person name="Hittinger C.T."/>
            <person name="Goeker M."/>
            <person name="Salamov A.A."/>
            <person name="Wisecaver J.H."/>
            <person name="Long T.M."/>
            <person name="Calvey C.H."/>
            <person name="Aerts A.L."/>
            <person name="Barry K.W."/>
            <person name="Choi C."/>
            <person name="Clum A."/>
            <person name="Coughlan A.Y."/>
            <person name="Deshpande S."/>
            <person name="Douglass A.P."/>
            <person name="Hanson S.J."/>
            <person name="Klenk H.-P."/>
            <person name="LaButti K.M."/>
            <person name="Lapidus A."/>
            <person name="Lindquist E.A."/>
            <person name="Lipzen A.M."/>
            <person name="Meier-Kolthoff J.P."/>
            <person name="Ohm R.A."/>
            <person name="Otillar R.P."/>
            <person name="Pangilinan J.L."/>
            <person name="Peng Y."/>
            <person name="Rokas A."/>
            <person name="Rosa C.A."/>
            <person name="Scheuner C."/>
            <person name="Sibirny A.A."/>
            <person name="Slot J.C."/>
            <person name="Stielow J.B."/>
            <person name="Sun H."/>
            <person name="Kurtzman C.P."/>
            <person name="Blackwell M."/>
            <person name="Grigoriev I.V."/>
            <person name="Jeffries T.W."/>
        </authorList>
    </citation>
    <scope>NUCLEOTIDE SEQUENCE [LARGE SCALE GENOMIC DNA]</scope>
    <source>
        <strain evidence="2">NRRL Y-1626</strain>
    </source>
</reference>
<sequence>MALSPNPQRSNFVCYNGCAFFKRPNALKNRITYIKTEFFDDAYPKDPLVVVGLLFVPSEMAGLLIPSLKLEKDNDFECLKSAATNCNNGQLNNNAVSNRTNHLSLTTKNVQKKAKLKMDQNFKNFNPRTVSPKTTNANIKKKSNVLPFPKPLYNPNLTTYTDNSKLKEMLFKGTDVSPYNSPGGFKKATSYEKRKNEHIANLIEKESLKKLQYDLLMNRNFAFINFQPSTPNVEDEVKFKGDDFILNKLEYIVSQLKAMDNPVIKQKPELKSSDEFLLYTKGIDNTGGCHTLGLNLPVNEDDPYKQLSFKNRYGSTLPIELIQLKNHMPEVSIGCYSMQYMGYDKDWYDLAKKLLVDVKLRSEIISKLDSLKYRTLENENNDDSKK</sequence>
<dbReference type="Proteomes" id="UP000092321">
    <property type="component" value="Unassembled WGS sequence"/>
</dbReference>
<keyword evidence="2" id="KW-1185">Reference proteome</keyword>
<accession>A0A1B7T8K8</accession>
<comment type="caution">
    <text evidence="1">The sequence shown here is derived from an EMBL/GenBank/DDBJ whole genome shotgun (WGS) entry which is preliminary data.</text>
</comment>
<evidence type="ECO:0000313" key="2">
    <source>
        <dbReference type="Proteomes" id="UP000092321"/>
    </source>
</evidence>
<proteinExistence type="predicted"/>
<dbReference type="OrthoDB" id="3972178at2759"/>
<organism evidence="1 2">
    <name type="scientific">Hanseniaspora valbyensis NRRL Y-1626</name>
    <dbReference type="NCBI Taxonomy" id="766949"/>
    <lineage>
        <taxon>Eukaryota</taxon>
        <taxon>Fungi</taxon>
        <taxon>Dikarya</taxon>
        <taxon>Ascomycota</taxon>
        <taxon>Saccharomycotina</taxon>
        <taxon>Saccharomycetes</taxon>
        <taxon>Saccharomycodales</taxon>
        <taxon>Saccharomycodaceae</taxon>
        <taxon>Hanseniaspora</taxon>
    </lineage>
</organism>